<evidence type="ECO:0000313" key="1">
    <source>
        <dbReference type="EMBL" id="EDQ02860.1"/>
    </source>
</evidence>
<protein>
    <submittedName>
        <fullName evidence="1">Uncharacterized protein</fullName>
    </submittedName>
</protein>
<keyword evidence="2" id="KW-1185">Reference proteome</keyword>
<dbReference type="Proteomes" id="UP000003257">
    <property type="component" value="Unassembled WGS sequence"/>
</dbReference>
<proteinExistence type="predicted"/>
<gene>
    <name evidence="1" type="ORF">OIHEL45_00090</name>
</gene>
<dbReference type="RefSeq" id="WP_007121559.1">
    <property type="nucleotide sequence ID" value="NZ_ABID01000096.1"/>
</dbReference>
<organism evidence="1 2">
    <name type="scientific">Sulfitobacter indolifex HEL-45</name>
    <dbReference type="NCBI Taxonomy" id="391624"/>
    <lineage>
        <taxon>Bacteria</taxon>
        <taxon>Pseudomonadati</taxon>
        <taxon>Pseudomonadota</taxon>
        <taxon>Alphaproteobacteria</taxon>
        <taxon>Rhodobacterales</taxon>
        <taxon>Roseobacteraceae</taxon>
        <taxon>Sulfitobacter</taxon>
    </lineage>
</organism>
<sequence>MNKTVFRTLLASATALVLIGGTEGQIFSIAGSGIRSLASPSQSQLFDNNRVHQLDVTLPFSVLAAGD</sequence>
<name>A0ABP2D375_9RHOB</name>
<dbReference type="EMBL" id="ABID01000096">
    <property type="protein sequence ID" value="EDQ02860.1"/>
    <property type="molecule type" value="Genomic_DNA"/>
</dbReference>
<accession>A0ABP2D375</accession>
<reference evidence="1 2" key="1">
    <citation type="submission" date="2007-11" db="EMBL/GenBank/DDBJ databases">
        <authorList>
            <person name="Wagner-Dobler I."/>
            <person name="Ferriera S."/>
            <person name="Johnson J."/>
            <person name="Kravitz S."/>
            <person name="Beeson K."/>
            <person name="Sutton G."/>
            <person name="Rogers Y.-H."/>
            <person name="Friedman R."/>
            <person name="Frazier M."/>
            <person name="Venter J.C."/>
        </authorList>
    </citation>
    <scope>NUCLEOTIDE SEQUENCE [LARGE SCALE GENOMIC DNA]</scope>
    <source>
        <strain evidence="1 2">HEL-45</strain>
    </source>
</reference>
<evidence type="ECO:0000313" key="2">
    <source>
        <dbReference type="Proteomes" id="UP000003257"/>
    </source>
</evidence>
<feature type="non-terminal residue" evidence="1">
    <location>
        <position position="67"/>
    </location>
</feature>
<comment type="caution">
    <text evidence="1">The sequence shown here is derived from an EMBL/GenBank/DDBJ whole genome shotgun (WGS) entry which is preliminary data.</text>
</comment>